<protein>
    <submittedName>
        <fullName evidence="1">Uncharacterized protein</fullName>
    </submittedName>
</protein>
<reference evidence="1" key="1">
    <citation type="submission" date="2016-03" db="EMBL/GenBank/DDBJ databases">
        <authorList>
            <person name="Ploux O."/>
        </authorList>
    </citation>
    <scope>NUCLEOTIDE SEQUENCE</scope>
    <source>
        <strain evidence="1">UC10</strain>
    </source>
</reference>
<proteinExistence type="predicted"/>
<sequence>MVCTLHSRAMSARGDDWAWTGLTGTPLEGEVEDVTTNALQLSPLRSTPRNLGRHGWDGTSG</sequence>
<accession>A0A1Y5PJ21</accession>
<dbReference type="EMBL" id="FLQS01000056">
    <property type="protein sequence ID" value="SBS78736.1"/>
    <property type="molecule type" value="Genomic_DNA"/>
</dbReference>
<evidence type="ECO:0000313" key="1">
    <source>
        <dbReference type="EMBL" id="SBS78736.1"/>
    </source>
</evidence>
<name>A0A1Y5PJ21_9MYCO</name>
<dbReference type="AlphaFoldDB" id="A0A1Y5PJ21"/>
<organism evidence="1">
    <name type="scientific">uncultured Mycobacterium sp</name>
    <dbReference type="NCBI Taxonomy" id="171292"/>
    <lineage>
        <taxon>Bacteria</taxon>
        <taxon>Bacillati</taxon>
        <taxon>Actinomycetota</taxon>
        <taxon>Actinomycetes</taxon>
        <taxon>Mycobacteriales</taxon>
        <taxon>Mycobacteriaceae</taxon>
        <taxon>Mycobacterium</taxon>
        <taxon>environmental samples</taxon>
    </lineage>
</organism>
<gene>
    <name evidence="1" type="ORF">MHPYR_60224</name>
</gene>